<feature type="transmembrane region" description="Helical" evidence="1">
    <location>
        <begin position="159"/>
        <end position="178"/>
    </location>
</feature>
<organism evidence="2 3">
    <name type="scientific">Janthinobacterium tructae</name>
    <dbReference type="NCBI Taxonomy" id="2590869"/>
    <lineage>
        <taxon>Bacteria</taxon>
        <taxon>Pseudomonadati</taxon>
        <taxon>Pseudomonadota</taxon>
        <taxon>Betaproteobacteria</taxon>
        <taxon>Burkholderiales</taxon>
        <taxon>Oxalobacteraceae</taxon>
        <taxon>Janthinobacterium</taxon>
    </lineage>
</organism>
<name>A0A4Y6RBR3_9BURK</name>
<evidence type="ECO:0000313" key="2">
    <source>
        <dbReference type="EMBL" id="QDG69840.1"/>
    </source>
</evidence>
<feature type="transmembrane region" description="Helical" evidence="1">
    <location>
        <begin position="101"/>
        <end position="118"/>
    </location>
</feature>
<gene>
    <name evidence="2" type="ORF">FJQ89_04975</name>
</gene>
<evidence type="ECO:0000256" key="1">
    <source>
        <dbReference type="SAM" id="Phobius"/>
    </source>
</evidence>
<proteinExistence type="predicted"/>
<feature type="transmembrane region" description="Helical" evidence="1">
    <location>
        <begin position="130"/>
        <end position="153"/>
    </location>
</feature>
<keyword evidence="3" id="KW-1185">Reference proteome</keyword>
<keyword evidence="1" id="KW-1133">Transmembrane helix</keyword>
<keyword evidence="1" id="KW-0472">Membrane</keyword>
<protein>
    <submittedName>
        <fullName evidence="2">Uncharacterized protein</fullName>
    </submittedName>
</protein>
<dbReference type="Proteomes" id="UP000316665">
    <property type="component" value="Chromosome"/>
</dbReference>
<feature type="transmembrane region" description="Helical" evidence="1">
    <location>
        <begin position="185"/>
        <end position="209"/>
    </location>
</feature>
<keyword evidence="1" id="KW-0812">Transmembrane</keyword>
<dbReference type="EMBL" id="CP041185">
    <property type="protein sequence ID" value="QDG69840.1"/>
    <property type="molecule type" value="Genomic_DNA"/>
</dbReference>
<dbReference type="RefSeq" id="WP_141169301.1">
    <property type="nucleotide sequence ID" value="NZ_CP041185.1"/>
</dbReference>
<reference evidence="2 3" key="1">
    <citation type="submission" date="2019-06" db="EMBL/GenBank/DDBJ databases">
        <title>Complete genome sequence of Janthinobacterium sp. SNU WT3 isolated from diseased rainbow trout.</title>
        <authorList>
            <person name="Oh W.T."/>
            <person name="Park S.C."/>
        </authorList>
    </citation>
    <scope>NUCLEOTIDE SEQUENCE [LARGE SCALE GENOMIC DNA]</scope>
    <source>
        <strain evidence="2 3">SNU WT3</strain>
    </source>
</reference>
<dbReference type="KEGG" id="jas:FJQ89_04975"/>
<evidence type="ECO:0000313" key="3">
    <source>
        <dbReference type="Proteomes" id="UP000316665"/>
    </source>
</evidence>
<dbReference type="AlphaFoldDB" id="A0A4Y6RBR3"/>
<dbReference type="OrthoDB" id="894116at2"/>
<accession>A0A4Y6RBR3</accession>
<sequence>MRAEIASQTGVAIAIRSVPAIGYGFAGEIALVDSALIASDVARCMDEYGQLPLLQGRAAGWNKLASRFIMRVAQRHRRNSASRPEAGLDGHLLEGINLPPIRFFVFIAVSLLVFIGILRWTLRARTVAPAASLTGGVAFIIVVGGMCFAKFAATAGLPWPLYYGVPAAVTLALPPLAFRMQRSEFAWYVLSAFASSPLIHVAFSFFAGWHEYMPFWHIPSLWDLGS</sequence>